<evidence type="ECO:0000256" key="1">
    <source>
        <dbReference type="ARBA" id="ARBA00022679"/>
    </source>
</evidence>
<dbReference type="Gene3D" id="3.30.1010.10">
    <property type="entry name" value="Phosphatidylinositol 3-kinase Catalytic Subunit, Chain A, domain 4"/>
    <property type="match status" value="1"/>
</dbReference>
<evidence type="ECO:0000256" key="5">
    <source>
        <dbReference type="ARBA" id="ARBA00022833"/>
    </source>
</evidence>
<dbReference type="GO" id="GO:0006897">
    <property type="term" value="P:endocytosis"/>
    <property type="evidence" value="ECO:0007669"/>
    <property type="project" value="TreeGrafter"/>
</dbReference>
<evidence type="ECO:0000259" key="8">
    <source>
        <dbReference type="PROSITE" id="PS50290"/>
    </source>
</evidence>
<dbReference type="InterPro" id="IPR011011">
    <property type="entry name" value="Znf_FYVE_PHD"/>
</dbReference>
<reference evidence="9" key="1">
    <citation type="journal article" date="2012" name="Proc. Natl. Acad. Sci. U.S.A.">
        <title>Antigenic diversity is generated by distinct evolutionary mechanisms in African trypanosome species.</title>
        <authorList>
            <person name="Jackson A.P."/>
            <person name="Berry A."/>
            <person name="Aslett M."/>
            <person name="Allison H.C."/>
            <person name="Burton P."/>
            <person name="Vavrova-Anderson J."/>
            <person name="Brown R."/>
            <person name="Browne H."/>
            <person name="Corton N."/>
            <person name="Hauser H."/>
            <person name="Gamble J."/>
            <person name="Gilderthorp R."/>
            <person name="Marcello L."/>
            <person name="McQuillan J."/>
            <person name="Otto T.D."/>
            <person name="Quail M.A."/>
            <person name="Sanders M.J."/>
            <person name="van Tonder A."/>
            <person name="Ginger M.L."/>
            <person name="Field M.C."/>
            <person name="Barry J.D."/>
            <person name="Hertz-Fowler C."/>
            <person name="Berriman M."/>
        </authorList>
    </citation>
    <scope>NUCLEOTIDE SEQUENCE</scope>
    <source>
        <strain evidence="9">IL3000</strain>
    </source>
</reference>
<feature type="domain" description="FYVE-type" evidence="7">
    <location>
        <begin position="338"/>
        <end position="413"/>
    </location>
</feature>
<keyword evidence="5" id="KW-0862">Zinc</keyword>
<dbReference type="GO" id="GO:0008270">
    <property type="term" value="F:zinc ion binding"/>
    <property type="evidence" value="ECO:0007669"/>
    <property type="project" value="UniProtKB-KW"/>
</dbReference>
<dbReference type="GO" id="GO:0016303">
    <property type="term" value="F:1-phosphatidylinositol-3-kinase activity"/>
    <property type="evidence" value="ECO:0007669"/>
    <property type="project" value="TreeGrafter"/>
</dbReference>
<dbReference type="Gene3D" id="3.30.40.10">
    <property type="entry name" value="Zinc/RING finger domain, C3HC4 (zinc finger)"/>
    <property type="match status" value="1"/>
</dbReference>
<accession>G0V307</accession>
<keyword evidence="3 6" id="KW-0863">Zinc-finger</keyword>
<dbReference type="GO" id="GO:0034271">
    <property type="term" value="C:phosphatidylinositol 3-kinase complex, class III, type I"/>
    <property type="evidence" value="ECO:0007669"/>
    <property type="project" value="TreeGrafter"/>
</dbReference>
<evidence type="ECO:0000256" key="6">
    <source>
        <dbReference type="PROSITE-ProRule" id="PRU00091"/>
    </source>
</evidence>
<dbReference type="Pfam" id="PF01363">
    <property type="entry name" value="FYVE"/>
    <property type="match status" value="1"/>
</dbReference>
<dbReference type="PANTHER" id="PTHR10048:SF7">
    <property type="entry name" value="PHOSPHATIDYLINOSITOL 3-KINASE CATALYTIC SUBUNIT TYPE 3"/>
    <property type="match status" value="1"/>
</dbReference>
<dbReference type="PROSITE" id="PS50290">
    <property type="entry name" value="PI3_4_KINASE_3"/>
    <property type="match status" value="1"/>
</dbReference>
<feature type="domain" description="PI3K/PI4K catalytic" evidence="8">
    <location>
        <begin position="761"/>
        <end position="1080"/>
    </location>
</feature>
<organism evidence="9">
    <name type="scientific">Trypanosoma congolense (strain IL3000)</name>
    <dbReference type="NCBI Taxonomy" id="1068625"/>
    <lineage>
        <taxon>Eukaryota</taxon>
        <taxon>Discoba</taxon>
        <taxon>Euglenozoa</taxon>
        <taxon>Kinetoplastea</taxon>
        <taxon>Metakinetoplastina</taxon>
        <taxon>Trypanosomatida</taxon>
        <taxon>Trypanosomatidae</taxon>
        <taxon>Trypanosoma</taxon>
        <taxon>Nannomonas</taxon>
    </lineage>
</organism>
<dbReference type="PROSITE" id="PS50178">
    <property type="entry name" value="ZF_FYVE"/>
    <property type="match status" value="1"/>
</dbReference>
<dbReference type="GO" id="GO:0048015">
    <property type="term" value="P:phosphatidylinositol-mediated signaling"/>
    <property type="evidence" value="ECO:0007669"/>
    <property type="project" value="TreeGrafter"/>
</dbReference>
<evidence type="ECO:0000256" key="4">
    <source>
        <dbReference type="ARBA" id="ARBA00022777"/>
    </source>
</evidence>
<evidence type="ECO:0000313" key="9">
    <source>
        <dbReference type="EMBL" id="CCC96030.1"/>
    </source>
</evidence>
<dbReference type="EMBL" id="HE575324">
    <property type="protein sequence ID" value="CCC96030.1"/>
    <property type="molecule type" value="Genomic_DNA"/>
</dbReference>
<dbReference type="InterPro" id="IPR000403">
    <property type="entry name" value="PI3/4_kinase_cat_dom"/>
</dbReference>
<protein>
    <submittedName>
        <fullName evidence="9">Uncharacterized protein TCIL3000_11_15490</fullName>
    </submittedName>
</protein>
<dbReference type="SUPFAM" id="SSF57903">
    <property type="entry name" value="FYVE/PHD zinc finger"/>
    <property type="match status" value="1"/>
</dbReference>
<dbReference type="InterPro" id="IPR017455">
    <property type="entry name" value="Znf_FYVE-rel"/>
</dbReference>
<dbReference type="GO" id="GO:0034272">
    <property type="term" value="C:phosphatidylinositol 3-kinase complex, class III, type II"/>
    <property type="evidence" value="ECO:0007669"/>
    <property type="project" value="TreeGrafter"/>
</dbReference>
<dbReference type="InterPro" id="IPR011009">
    <property type="entry name" value="Kinase-like_dom_sf"/>
</dbReference>
<dbReference type="InterPro" id="IPR013083">
    <property type="entry name" value="Znf_RING/FYVE/PHD"/>
</dbReference>
<dbReference type="InterPro" id="IPR036940">
    <property type="entry name" value="PI3/4_kinase_cat_sf"/>
</dbReference>
<gene>
    <name evidence="9" type="ORF">TCIL3000_11_15490</name>
</gene>
<evidence type="ECO:0000259" key="7">
    <source>
        <dbReference type="PROSITE" id="PS50178"/>
    </source>
</evidence>
<dbReference type="PANTHER" id="PTHR10048">
    <property type="entry name" value="PHOSPHATIDYLINOSITOL KINASE"/>
    <property type="match status" value="1"/>
</dbReference>
<keyword evidence="4" id="KW-0418">Kinase</keyword>
<dbReference type="CDD" id="cd00065">
    <property type="entry name" value="FYVE_like_SF"/>
    <property type="match status" value="1"/>
</dbReference>
<keyword evidence="1" id="KW-0808">Transferase</keyword>
<dbReference type="InterPro" id="IPR015433">
    <property type="entry name" value="PI3/4_kinase"/>
</dbReference>
<dbReference type="GO" id="GO:0005777">
    <property type="term" value="C:peroxisome"/>
    <property type="evidence" value="ECO:0007669"/>
    <property type="project" value="TreeGrafter"/>
</dbReference>
<evidence type="ECO:0000256" key="3">
    <source>
        <dbReference type="ARBA" id="ARBA00022771"/>
    </source>
</evidence>
<sequence length="1120" mass="126804">MPQSQEVSMGPWEQPLVIDQVGKEPAASAWGSEEADDGTHGFDMLAVDVILGDGSCCSMDFVESAYLMRLITHKHPVRLEFGSEAAVLELKRIVTSLQRTPSVTPNASRHGLVCDDVLNVDVDVASSSFTPPPGSVLKRKIGSAFSGFVRQRFIVSDSGSYDSIFQRTRSRNLFMEVLELSARLEMERTFSLLCSQFGRIYVEEVFLNTDIQILISPVRKEMKLNEIKRFSEKVLVAFGLEDRGGAPHLLPQADRQSPHHMKCDVTPPELMRLGQARQRWLCWLQGDRYFFPELHIFDDLTQSIDPGAMAAPDVSYVDEDFATENGRLLFQNPTWEVEDAAQACPICKRPFMSWSHMSFNAVRASHCRRCGRRICKQCTSWRLDRSLAKLSKPGKPEEGRMRSVCWRCFDQATKINRHAFLCDTFIRAGLSIVDIALLRSVNEQWKGAAELCLSDYRSSLYQNMWNLPMSGQIARILFNSVKLLVGHPESLIFLFISIDWGNEKLVAAAHEAITETVMNTAHPSPASHLRDFIWKPNVCHWYMLCTRTCGLMYPPFFGIKILECLHRAPRDNAVAEDIRNMITKLLLRRWIQFLDACIRECVVLLLLDIFDLESCQRHVTSVLLALARLDQQLALVICQEASTRLKFNDLSYRTLRERVIKSDSVAHPESHHLFLNTLKFLKLITPETGLVHGGSGDFNEFRETFFSLLLRSGMSEVPVSTTQQSCASWAPSKAALETGELLAVSPMLFPFDASVVITHVSIGGIVMMNSGQQPIRIPLLDDRGVARCILVKKENLEKDKVMCVMSRFLQWVLHKQLNGVVLPTYRVILLSPSSGLIEVVEAGQTVQHVLGKHREGRLLQHLMSLEKRQSTPEAGSSREETVEGDSNLDRCCEELGDADVLRLSGMASPSGGIRECFLCSAKFFILLNYIFAIGDRHRENVMVHPSGAIFHIDFGMLLTRRTLAERVTSSYVRFDFDLEECANYFMMNTTTSEATAEEQREDMCAKFIVGAADWFLEVRSYAGIINQLLSHIVRRRALDGITQVEELTALMNKTLMRNLAETTCKATFCRQVRESRGQMWLKDFTHETHKWTRNMVKSSCRWLCERVGLDSTDTDGYGRI</sequence>
<dbReference type="AlphaFoldDB" id="G0V307"/>
<dbReference type="VEuPathDB" id="TriTrypDB:TcIL3000.11.15490"/>
<dbReference type="SMART" id="SM00146">
    <property type="entry name" value="PI3Kc"/>
    <property type="match status" value="1"/>
</dbReference>
<name>G0V307_TRYCI</name>
<dbReference type="GO" id="GO:0000407">
    <property type="term" value="C:phagophore assembly site"/>
    <property type="evidence" value="ECO:0007669"/>
    <property type="project" value="TreeGrafter"/>
</dbReference>
<dbReference type="GO" id="GO:0005768">
    <property type="term" value="C:endosome"/>
    <property type="evidence" value="ECO:0007669"/>
    <property type="project" value="TreeGrafter"/>
</dbReference>
<dbReference type="SUPFAM" id="SSF56112">
    <property type="entry name" value="Protein kinase-like (PK-like)"/>
    <property type="match status" value="1"/>
</dbReference>
<dbReference type="GO" id="GO:0000045">
    <property type="term" value="P:autophagosome assembly"/>
    <property type="evidence" value="ECO:0007669"/>
    <property type="project" value="TreeGrafter"/>
</dbReference>
<dbReference type="InterPro" id="IPR000306">
    <property type="entry name" value="Znf_FYVE"/>
</dbReference>
<dbReference type="Pfam" id="PF00454">
    <property type="entry name" value="PI3_PI4_kinase"/>
    <property type="match status" value="1"/>
</dbReference>
<keyword evidence="2" id="KW-0479">Metal-binding</keyword>
<proteinExistence type="predicted"/>
<dbReference type="SMART" id="SM00064">
    <property type="entry name" value="FYVE"/>
    <property type="match status" value="1"/>
</dbReference>
<dbReference type="Gene3D" id="1.10.1070.11">
    <property type="entry name" value="Phosphatidylinositol 3-/4-kinase, catalytic domain"/>
    <property type="match status" value="1"/>
</dbReference>
<evidence type="ECO:0000256" key="2">
    <source>
        <dbReference type="ARBA" id="ARBA00022723"/>
    </source>
</evidence>